<reference evidence="2" key="1">
    <citation type="journal article" date="2022" name="Mol. Ecol. Resour.">
        <title>The genomes of chicory, endive, great burdock and yacon provide insights into Asteraceae palaeo-polyploidization history and plant inulin production.</title>
        <authorList>
            <person name="Fan W."/>
            <person name="Wang S."/>
            <person name="Wang H."/>
            <person name="Wang A."/>
            <person name="Jiang F."/>
            <person name="Liu H."/>
            <person name="Zhao H."/>
            <person name="Xu D."/>
            <person name="Zhang Y."/>
        </authorList>
    </citation>
    <scope>NUCLEOTIDE SEQUENCE [LARGE SCALE GENOMIC DNA]</scope>
    <source>
        <strain evidence="2">cv. Punajuju</strain>
    </source>
</reference>
<proteinExistence type="predicted"/>
<reference evidence="1 2" key="2">
    <citation type="journal article" date="2022" name="Mol. Ecol. Resour.">
        <title>The genomes of chicory, endive, great burdock and yacon provide insights into Asteraceae paleo-polyploidization history and plant inulin production.</title>
        <authorList>
            <person name="Fan W."/>
            <person name="Wang S."/>
            <person name="Wang H."/>
            <person name="Wang A."/>
            <person name="Jiang F."/>
            <person name="Liu H."/>
            <person name="Zhao H."/>
            <person name="Xu D."/>
            <person name="Zhang Y."/>
        </authorList>
    </citation>
    <scope>NUCLEOTIDE SEQUENCE [LARGE SCALE GENOMIC DNA]</scope>
    <source>
        <strain evidence="2">cv. Punajuju</strain>
        <tissue evidence="1">Leaves</tissue>
    </source>
</reference>
<sequence length="1613" mass="183158">MSTFEVGESSGNLVSVVNRALPTYSDCGDCVCVCVHCKAEFWWAERLIRGSTRINPIYSHCCKQGGVVLPIPLMPPTYILGLLQSTHYMDNIRAYNSMFSMTSFGAKVDETVNRGRGPYTFKVSGQISHRIGSFCPEGSDPPRFLQLYVYDVDHEISNRLRVFNDGAESLDSNIVAGLSTVLNGINEYVKMFKIAMDAAVQRNLHTYAIRLYNNIPDVRYNLPYGGALGGIVTADDPHASKYDIIVHSRGGCPTRISKLHFSYMPLQYPLLFPYGEKGWSTRFKIRSVDSITSRAVTLNMYYSYLIHSRSGIYTLLLQSGRLFQQFLVDAYLCVEQNRLDYIRNNQNNLRSEHVSGIHDAISQGDLDGKLIGKKFLLPSSFVGGPRYMYKHYQDAIAICRVYGNPQYFITFTCNVGWPEIVRYMTDNNIRHSQDRPDIIARVFQIKVREFIAFLKNDKPFGDVCAYLYTIEFQKRGLPHCHTLIWVSVSSHIKTPDDVDKYISAELPDPLIDPLLYNTITTCMIHGPCGFLNPQSVCMRNGKCSKSYPKDFNDKTFFDKQGYVHYKRNRSAFHTSNSGIRVDNSFVVPYNRRLSTRFNAHINVEYCGWNMLIKYLFKYIAKGVERVSFTLHRTDSTLASTSVAAPAQVDEIKNFVDGRFICPHEASWRILNFTIHERVPSVQVLAVHLENMQNGTFRDEDDLQTLVRSPLFGKTTLTGWLANNRSDSLARGLRYDEYPKEFRWDLSSREWLRRTSTRKPAVSRLAYVHPTCGETFYLRMLLCHQKGCCTFADIRKVNEIIFPSYRLACEALGLIGDDKEWQFALDDASSWASSVQLRALFCHLLLFCDVSNPLQMWEYAKLKMVDDIRHSFSFASDSRDDLIPANIIEQQLLLELEKYLNASSPSKSLSDFQLPLPSSSSYSVLGNRLLLEETNYDTALLQHQHEEMVSNLNCEQLAVYNRVCTDVTNGVQSLIFVYGHGGTGKTFLWSTILTYFRCNGKIALAVAASGIAALLLPSGRTAHSRFNIPIDISNTSFCNIKKKSQLAELLSLTSVIIWDEATMTDRVCFETVNRSFQDILDKPGVPFGGISILLGGDFRQTLPVKKKASDPEIMASTLPNSYLWQLFSVYKLSTNMRLSSNDNSTAETQRCLQFASWLLDIGNGQIGKADLQKSANAKIIEIPEQMLISDSENSIQSLIDFVYGCEILVNPIPATLCNRAIICPKNETTNQINRMVLDMNCSRLKVYRSTDTVTPRTDKSADLDLLYPEEYLNQLSFPGLPLHELFLKENTPVLLLRNMDPANGLCNGTRLIVTQLLPYVIEASIMTGTCVGKRVYIPRFKLIHKDDELPFIFIRKQFPLKVCYAMTINKSQGQSLEKIGIYLPEAVFTHGQLYVALSRATSPDSIKILIEDSDDHLSNKTTNIVFKQLLTMIEHVEGDAIHVLAEKTNQSYIESKFQVSCCYSLGDYTCSKTESYRKMLQKPIHINVGRASKIEQLTDIKDIPTQWYNPSDFEELHHLLISQDYYPDYVGFFKSYERGKNKESDRFMYLNLVGNDGQQISTTLWKDCYQSPQKVNHDALLNLSVGTPIAITNVKVESYGDDNPEEGKKKKKDQ</sequence>
<comment type="caution">
    <text evidence="1">The sequence shown here is derived from an EMBL/GenBank/DDBJ whole genome shotgun (WGS) entry which is preliminary data.</text>
</comment>
<organism evidence="1 2">
    <name type="scientific">Cichorium intybus</name>
    <name type="common">Chicory</name>
    <dbReference type="NCBI Taxonomy" id="13427"/>
    <lineage>
        <taxon>Eukaryota</taxon>
        <taxon>Viridiplantae</taxon>
        <taxon>Streptophyta</taxon>
        <taxon>Embryophyta</taxon>
        <taxon>Tracheophyta</taxon>
        <taxon>Spermatophyta</taxon>
        <taxon>Magnoliopsida</taxon>
        <taxon>eudicotyledons</taxon>
        <taxon>Gunneridae</taxon>
        <taxon>Pentapetalae</taxon>
        <taxon>asterids</taxon>
        <taxon>campanulids</taxon>
        <taxon>Asterales</taxon>
        <taxon>Asteraceae</taxon>
        <taxon>Cichorioideae</taxon>
        <taxon>Cichorieae</taxon>
        <taxon>Cichoriinae</taxon>
        <taxon>Cichorium</taxon>
    </lineage>
</organism>
<gene>
    <name evidence="1" type="ORF">L2E82_36245</name>
</gene>
<evidence type="ECO:0000313" key="1">
    <source>
        <dbReference type="EMBL" id="KAI3724467.1"/>
    </source>
</evidence>
<dbReference type="Proteomes" id="UP001055811">
    <property type="component" value="Linkage Group LG06"/>
</dbReference>
<accession>A0ACB9BR46</accession>
<name>A0ACB9BR46_CICIN</name>
<protein>
    <submittedName>
        <fullName evidence="1">Uncharacterized protein</fullName>
    </submittedName>
</protein>
<evidence type="ECO:0000313" key="2">
    <source>
        <dbReference type="Proteomes" id="UP001055811"/>
    </source>
</evidence>
<dbReference type="EMBL" id="CM042014">
    <property type="protein sequence ID" value="KAI3724467.1"/>
    <property type="molecule type" value="Genomic_DNA"/>
</dbReference>
<keyword evidence="2" id="KW-1185">Reference proteome</keyword>